<feature type="non-terminal residue" evidence="1">
    <location>
        <position position="137"/>
    </location>
</feature>
<comment type="caution">
    <text evidence="1">The sequence shown here is derived from an EMBL/GenBank/DDBJ whole genome shotgun (WGS) entry which is preliminary data.</text>
</comment>
<dbReference type="EMBL" id="BART01019813">
    <property type="protein sequence ID" value="GAG96558.1"/>
    <property type="molecule type" value="Genomic_DNA"/>
</dbReference>
<sequence>MSAAIFAPELKKYIDREYPGLKFEVGGGDPAGDAGGQATEDTPFKIMRKHGINIQPAHSNNPLLRRASIINLLKELRMDGKPGFLISPKAKVWRKGLAGGFNYKRVQVAGDERYHDMPDKNRYSHVCEAAEYGLMMA</sequence>
<proteinExistence type="predicted"/>
<dbReference type="AlphaFoldDB" id="X1CK20"/>
<organism evidence="1">
    <name type="scientific">marine sediment metagenome</name>
    <dbReference type="NCBI Taxonomy" id="412755"/>
    <lineage>
        <taxon>unclassified sequences</taxon>
        <taxon>metagenomes</taxon>
        <taxon>ecological metagenomes</taxon>
    </lineage>
</organism>
<accession>X1CK20</accession>
<name>X1CK20_9ZZZZ</name>
<evidence type="ECO:0000313" key="1">
    <source>
        <dbReference type="EMBL" id="GAG96558.1"/>
    </source>
</evidence>
<gene>
    <name evidence="1" type="ORF">S01H4_36973</name>
</gene>
<reference evidence="1" key="1">
    <citation type="journal article" date="2014" name="Front. Microbiol.">
        <title>High frequency of phylogenetically diverse reductive dehalogenase-homologous genes in deep subseafloor sedimentary metagenomes.</title>
        <authorList>
            <person name="Kawai M."/>
            <person name="Futagami T."/>
            <person name="Toyoda A."/>
            <person name="Takaki Y."/>
            <person name="Nishi S."/>
            <person name="Hori S."/>
            <person name="Arai W."/>
            <person name="Tsubouchi T."/>
            <person name="Morono Y."/>
            <person name="Uchiyama I."/>
            <person name="Ito T."/>
            <person name="Fujiyama A."/>
            <person name="Inagaki F."/>
            <person name="Takami H."/>
        </authorList>
    </citation>
    <scope>NUCLEOTIDE SEQUENCE</scope>
    <source>
        <strain evidence="1">Expedition CK06-06</strain>
    </source>
</reference>
<protein>
    <submittedName>
        <fullName evidence="1">Uncharacterized protein</fullName>
    </submittedName>
</protein>